<evidence type="ECO:0000256" key="9">
    <source>
        <dbReference type="ARBA" id="ARBA00022777"/>
    </source>
</evidence>
<organism evidence="14 15">
    <name type="scientific">Aerophobetes bacterium</name>
    <dbReference type="NCBI Taxonomy" id="2030807"/>
    <lineage>
        <taxon>Bacteria</taxon>
        <taxon>Candidatus Aerophobota</taxon>
    </lineage>
</organism>
<comment type="function">
    <text evidence="1 13">Transfers the gamma-phosphate of ATP to the 4'-position of a tetraacyldisaccharide 1-phosphate intermediate (termed DS-1-P) to form tetraacyldisaccharide 1,4'-bis-phosphate (lipid IVA).</text>
</comment>
<keyword evidence="9 13" id="KW-0418">Kinase</keyword>
<dbReference type="GO" id="GO:0005524">
    <property type="term" value="F:ATP binding"/>
    <property type="evidence" value="ECO:0007669"/>
    <property type="project" value="UniProtKB-UniRule"/>
</dbReference>
<keyword evidence="11 13" id="KW-0443">Lipid metabolism</keyword>
<keyword evidence="10 13" id="KW-0067">ATP-binding</keyword>
<comment type="caution">
    <text evidence="14">The sequence shown here is derived from an EMBL/GenBank/DDBJ whole genome shotgun (WGS) entry which is preliminary data.</text>
</comment>
<evidence type="ECO:0000256" key="2">
    <source>
        <dbReference type="ARBA" id="ARBA00004870"/>
    </source>
</evidence>
<protein>
    <recommendedName>
        <fullName evidence="4 13">Tetraacyldisaccharide 4'-kinase</fullName>
        <ecNumber evidence="3 13">2.7.1.130</ecNumber>
    </recommendedName>
    <alternativeName>
        <fullName evidence="12 13">Lipid A 4'-kinase</fullName>
    </alternativeName>
</protein>
<dbReference type="GO" id="GO:0009244">
    <property type="term" value="P:lipopolysaccharide core region biosynthetic process"/>
    <property type="evidence" value="ECO:0007669"/>
    <property type="project" value="TreeGrafter"/>
</dbReference>
<dbReference type="InterPro" id="IPR003758">
    <property type="entry name" value="LpxK"/>
</dbReference>
<dbReference type="Pfam" id="PF02606">
    <property type="entry name" value="LpxK"/>
    <property type="match status" value="1"/>
</dbReference>
<dbReference type="NCBIfam" id="TIGR00682">
    <property type="entry name" value="lpxK"/>
    <property type="match status" value="1"/>
</dbReference>
<dbReference type="UniPathway" id="UPA00359">
    <property type="reaction ID" value="UER00482"/>
</dbReference>
<keyword evidence="8 13" id="KW-0547">Nucleotide-binding</keyword>
<comment type="similarity">
    <text evidence="13">Belongs to the LpxK family.</text>
</comment>
<feature type="binding site" evidence="13">
    <location>
        <begin position="62"/>
        <end position="69"/>
    </location>
    <ligand>
        <name>ATP</name>
        <dbReference type="ChEBI" id="CHEBI:30616"/>
    </ligand>
</feature>
<reference evidence="15" key="1">
    <citation type="submission" date="2017-08" db="EMBL/GenBank/DDBJ databases">
        <title>A dynamic microbial community with high functional redundancy inhabits the cold, oxic subseafloor aquifer.</title>
        <authorList>
            <person name="Tully B.J."/>
            <person name="Wheat C.G."/>
            <person name="Glazer B.T."/>
            <person name="Huber J.A."/>
        </authorList>
    </citation>
    <scope>NUCLEOTIDE SEQUENCE [LARGE SCALE GENOMIC DNA]</scope>
</reference>
<evidence type="ECO:0000256" key="4">
    <source>
        <dbReference type="ARBA" id="ARBA00016436"/>
    </source>
</evidence>
<evidence type="ECO:0000256" key="10">
    <source>
        <dbReference type="ARBA" id="ARBA00022840"/>
    </source>
</evidence>
<comment type="catalytic activity">
    <reaction evidence="13">
        <text>a lipid A disaccharide + ATP = a lipid IVA + ADP + H(+)</text>
        <dbReference type="Rhea" id="RHEA:67840"/>
        <dbReference type="ChEBI" id="CHEBI:15378"/>
        <dbReference type="ChEBI" id="CHEBI:30616"/>
        <dbReference type="ChEBI" id="CHEBI:176343"/>
        <dbReference type="ChEBI" id="CHEBI:176425"/>
        <dbReference type="ChEBI" id="CHEBI:456216"/>
        <dbReference type="EC" id="2.7.1.130"/>
    </reaction>
</comment>
<dbReference type="GO" id="GO:0009245">
    <property type="term" value="P:lipid A biosynthetic process"/>
    <property type="evidence" value="ECO:0007669"/>
    <property type="project" value="UniProtKB-UniRule"/>
</dbReference>
<dbReference type="HAMAP" id="MF_00409">
    <property type="entry name" value="LpxK"/>
    <property type="match status" value="1"/>
</dbReference>
<accession>A0A2A4X3I7</accession>
<evidence type="ECO:0000256" key="7">
    <source>
        <dbReference type="ARBA" id="ARBA00022679"/>
    </source>
</evidence>
<sequence length="367" mass="40926">MLQKSITKVIAGQGGSYGLKSALLCSSWFFQFGVKTKQFFDSTSFQKPSRVDAPVVCIGNIIAGGSGKTPFLQRMLTDLKTISPEHIAVVSRGYKGQYNKAADVLHLNKERDLTAQLCGDESYMLYKNFPSHGFFVSKNRYKGALRAVCRGAKLVFLDDGMQNNTLFQDMRVVVLHAERLFGGEGVQKGFFLPRGPLRDFPSSLKKANFIVVNHACSEEKIERANKALEHYSTCPIIYTQMVKQGFFDESGRVEMAANSRIGVFCGLGSPKSFIDCLKEEGLDIATSWFLQDHEKANVEALDQFALKAKTMGCKFLVCTEKDWVKLIKREGYALPLCFIKSELAIVRGQDAYATLLNSVKTLVKERV</sequence>
<evidence type="ECO:0000256" key="3">
    <source>
        <dbReference type="ARBA" id="ARBA00012071"/>
    </source>
</evidence>
<keyword evidence="7 13" id="KW-0808">Transferase</keyword>
<dbReference type="EC" id="2.7.1.130" evidence="3 13"/>
<evidence type="ECO:0000256" key="1">
    <source>
        <dbReference type="ARBA" id="ARBA00002274"/>
    </source>
</evidence>
<dbReference type="Proteomes" id="UP000218775">
    <property type="component" value="Unassembled WGS sequence"/>
</dbReference>
<dbReference type="GO" id="GO:0005886">
    <property type="term" value="C:plasma membrane"/>
    <property type="evidence" value="ECO:0007669"/>
    <property type="project" value="TreeGrafter"/>
</dbReference>
<evidence type="ECO:0000256" key="5">
    <source>
        <dbReference type="ARBA" id="ARBA00022516"/>
    </source>
</evidence>
<keyword evidence="6 13" id="KW-0441">Lipid A biosynthesis</keyword>
<dbReference type="EMBL" id="NVUK01000026">
    <property type="protein sequence ID" value="PCI76625.1"/>
    <property type="molecule type" value="Genomic_DNA"/>
</dbReference>
<evidence type="ECO:0000256" key="6">
    <source>
        <dbReference type="ARBA" id="ARBA00022556"/>
    </source>
</evidence>
<comment type="pathway">
    <text evidence="2 13">Glycolipid biosynthesis; lipid IV(A) biosynthesis; lipid IV(A) from (3R)-3-hydroxytetradecanoyl-[acyl-carrier-protein] and UDP-N-acetyl-alpha-D-glucosamine: step 6/6.</text>
</comment>
<dbReference type="PANTHER" id="PTHR42724">
    <property type="entry name" value="TETRAACYLDISACCHARIDE 4'-KINASE"/>
    <property type="match status" value="1"/>
</dbReference>
<name>A0A2A4X3I7_UNCAE</name>
<evidence type="ECO:0000313" key="15">
    <source>
        <dbReference type="Proteomes" id="UP000218775"/>
    </source>
</evidence>
<evidence type="ECO:0000256" key="13">
    <source>
        <dbReference type="HAMAP-Rule" id="MF_00409"/>
    </source>
</evidence>
<evidence type="ECO:0000313" key="14">
    <source>
        <dbReference type="EMBL" id="PCI76625.1"/>
    </source>
</evidence>
<evidence type="ECO:0000256" key="8">
    <source>
        <dbReference type="ARBA" id="ARBA00022741"/>
    </source>
</evidence>
<evidence type="ECO:0000256" key="11">
    <source>
        <dbReference type="ARBA" id="ARBA00023098"/>
    </source>
</evidence>
<gene>
    <name evidence="13 14" type="primary">lpxK</name>
    <name evidence="14" type="ORF">COB21_04135</name>
</gene>
<evidence type="ECO:0000256" key="12">
    <source>
        <dbReference type="ARBA" id="ARBA00029757"/>
    </source>
</evidence>
<dbReference type="PANTHER" id="PTHR42724:SF1">
    <property type="entry name" value="TETRAACYLDISACCHARIDE 4'-KINASE, MITOCHONDRIAL-RELATED"/>
    <property type="match status" value="1"/>
</dbReference>
<dbReference type="GO" id="GO:0009029">
    <property type="term" value="F:lipid-A 4'-kinase activity"/>
    <property type="evidence" value="ECO:0007669"/>
    <property type="project" value="UniProtKB-UniRule"/>
</dbReference>
<proteinExistence type="inferred from homology"/>
<dbReference type="AlphaFoldDB" id="A0A2A4X3I7"/>
<keyword evidence="5 13" id="KW-0444">Lipid biosynthesis</keyword>